<feature type="repeat" description="TPR" evidence="8">
    <location>
        <begin position="505"/>
        <end position="538"/>
    </location>
</feature>
<protein>
    <recommendedName>
        <fullName evidence="3">protein O-GlcNAc transferase</fullName>
        <ecNumber evidence="3">2.4.1.255</ecNumber>
    </recommendedName>
</protein>
<feature type="repeat" description="TPR" evidence="8">
    <location>
        <begin position="539"/>
        <end position="572"/>
    </location>
</feature>
<dbReference type="Gene3D" id="3.40.50.11380">
    <property type="match status" value="1"/>
</dbReference>
<evidence type="ECO:0000313" key="11">
    <source>
        <dbReference type="Proteomes" id="UP000475862"/>
    </source>
</evidence>
<keyword evidence="5" id="KW-0808">Transferase</keyword>
<dbReference type="Proteomes" id="UP000475862">
    <property type="component" value="Unassembled WGS sequence"/>
</dbReference>
<keyword evidence="6" id="KW-0677">Repeat</keyword>
<evidence type="ECO:0000256" key="1">
    <source>
        <dbReference type="ARBA" id="ARBA00004922"/>
    </source>
</evidence>
<feature type="repeat" description="TPR" evidence="8">
    <location>
        <begin position="382"/>
        <end position="415"/>
    </location>
</feature>
<feature type="domain" description="O-GlcNAc transferase C-terminal" evidence="9">
    <location>
        <begin position="749"/>
        <end position="996"/>
    </location>
</feature>
<dbReference type="GO" id="GO:0097363">
    <property type="term" value="F:protein O-acetylglucosaminyltransferase activity"/>
    <property type="evidence" value="ECO:0007669"/>
    <property type="project" value="UniProtKB-EC"/>
</dbReference>
<dbReference type="GO" id="GO:0006396">
    <property type="term" value="P:RNA processing"/>
    <property type="evidence" value="ECO:0007669"/>
    <property type="project" value="InterPro"/>
</dbReference>
<evidence type="ECO:0000256" key="2">
    <source>
        <dbReference type="ARBA" id="ARBA00005386"/>
    </source>
</evidence>
<feature type="repeat" description="TPR" evidence="8">
    <location>
        <begin position="416"/>
        <end position="449"/>
    </location>
</feature>
<feature type="domain" description="O-GlcNAc transferase C-terminal" evidence="9">
    <location>
        <begin position="1035"/>
        <end position="1218"/>
    </location>
</feature>
<dbReference type="EC" id="2.4.1.255" evidence="3"/>
<dbReference type="SMART" id="SM00028">
    <property type="entry name" value="TPR"/>
    <property type="match status" value="13"/>
</dbReference>
<dbReference type="Pfam" id="PF14559">
    <property type="entry name" value="TPR_19"/>
    <property type="match status" value="1"/>
</dbReference>
<proteinExistence type="inferred from homology"/>
<feature type="repeat" description="TPR" evidence="8">
    <location>
        <begin position="348"/>
        <end position="381"/>
    </location>
</feature>
<dbReference type="EMBL" id="VYZN01000006">
    <property type="protein sequence ID" value="KAE9543779.1"/>
    <property type="molecule type" value="Genomic_DNA"/>
</dbReference>
<reference evidence="10 11" key="1">
    <citation type="submission" date="2019-08" db="EMBL/GenBank/DDBJ databases">
        <title>The genome of the soybean aphid Biotype 1, its phylome, world population structure and adaptation to the North American continent.</title>
        <authorList>
            <person name="Giordano R."/>
            <person name="Donthu R.K."/>
            <person name="Hernandez A.G."/>
            <person name="Wright C.L."/>
            <person name="Zimin A.V."/>
        </authorList>
    </citation>
    <scope>NUCLEOTIDE SEQUENCE [LARGE SCALE GENOMIC DNA]</scope>
    <source>
        <tissue evidence="10">Whole aphids</tissue>
    </source>
</reference>
<dbReference type="SUPFAM" id="SSF48452">
    <property type="entry name" value="TPR-like"/>
    <property type="match status" value="3"/>
</dbReference>
<feature type="repeat" description="TPR" evidence="8">
    <location>
        <begin position="573"/>
        <end position="606"/>
    </location>
</feature>
<evidence type="ECO:0000313" key="10">
    <source>
        <dbReference type="EMBL" id="KAE9543779.1"/>
    </source>
</evidence>
<dbReference type="Pfam" id="PF13181">
    <property type="entry name" value="TPR_8"/>
    <property type="match status" value="2"/>
</dbReference>
<keyword evidence="4" id="KW-0328">Glycosyltransferase</keyword>
<dbReference type="Pfam" id="PF13414">
    <property type="entry name" value="TPR_11"/>
    <property type="match status" value="2"/>
</dbReference>
<evidence type="ECO:0000256" key="7">
    <source>
        <dbReference type="ARBA" id="ARBA00022803"/>
    </source>
</evidence>
<feature type="repeat" description="TPR" evidence="8">
    <location>
        <begin position="212"/>
        <end position="245"/>
    </location>
</feature>
<feature type="repeat" description="TPR" evidence="8">
    <location>
        <begin position="246"/>
        <end position="279"/>
    </location>
</feature>
<dbReference type="Pfam" id="PF13432">
    <property type="entry name" value="TPR_16"/>
    <property type="match status" value="1"/>
</dbReference>
<dbReference type="OrthoDB" id="6581765at2759"/>
<accession>A0A6G0U581</accession>
<dbReference type="Gene3D" id="1.25.40.10">
    <property type="entry name" value="Tetratricopeptide repeat domain"/>
    <property type="match status" value="3"/>
</dbReference>
<dbReference type="SMART" id="SM00386">
    <property type="entry name" value="HAT"/>
    <property type="match status" value="4"/>
</dbReference>
<dbReference type="PROSITE" id="PS50005">
    <property type="entry name" value="TPR"/>
    <property type="match status" value="9"/>
</dbReference>
<dbReference type="PROSITE" id="PS50293">
    <property type="entry name" value="TPR_REGION"/>
    <property type="match status" value="3"/>
</dbReference>
<dbReference type="InterPro" id="IPR019734">
    <property type="entry name" value="TPR_rpt"/>
</dbReference>
<gene>
    <name evidence="10" type="ORF">AGLY_002009</name>
</gene>
<comment type="pathway">
    <text evidence="1">Protein modification; protein glycosylation.</text>
</comment>
<dbReference type="InterPro" id="IPR003107">
    <property type="entry name" value="HAT"/>
</dbReference>
<feature type="repeat" description="TPR" evidence="8">
    <location>
        <begin position="702"/>
        <end position="735"/>
    </location>
</feature>
<name>A0A6G0U581_APHGL</name>
<dbReference type="GO" id="GO:0006493">
    <property type="term" value="P:protein O-linked glycosylation"/>
    <property type="evidence" value="ECO:0007669"/>
    <property type="project" value="InterPro"/>
</dbReference>
<dbReference type="Gene3D" id="3.40.50.2000">
    <property type="entry name" value="Glycogen Phosphorylase B"/>
    <property type="match status" value="1"/>
</dbReference>
<comment type="caution">
    <text evidence="10">The sequence shown here is derived from an EMBL/GenBank/DDBJ whole genome shotgun (WGS) entry which is preliminary data.</text>
</comment>
<evidence type="ECO:0000256" key="4">
    <source>
        <dbReference type="ARBA" id="ARBA00022676"/>
    </source>
</evidence>
<dbReference type="InterPro" id="IPR037919">
    <property type="entry name" value="OGT"/>
</dbReference>
<dbReference type="AlphaFoldDB" id="A0A6G0U581"/>
<evidence type="ECO:0000256" key="8">
    <source>
        <dbReference type="PROSITE-ProRule" id="PRU00339"/>
    </source>
</evidence>
<comment type="similarity">
    <text evidence="2">Belongs to the glycosyltransferase 41 family. O-GlcNAc transferase subfamily.</text>
</comment>
<evidence type="ECO:0000256" key="3">
    <source>
        <dbReference type="ARBA" id="ARBA00011970"/>
    </source>
</evidence>
<dbReference type="InterPro" id="IPR029489">
    <property type="entry name" value="OGT/SEC/SPY_C"/>
</dbReference>
<dbReference type="PANTHER" id="PTHR44366">
    <property type="entry name" value="UDP-N-ACETYLGLUCOSAMINE--PEPTIDE N-ACETYLGLUCOSAMINYLTRANSFERASE 110 KDA SUBUNIT"/>
    <property type="match status" value="1"/>
</dbReference>
<sequence length="1230" mass="143083">MGWLDMHRFVNICMNTYNEDLLYCSIAPSVYFSSFHQTLIHFFSGLESETTVHFKCLSRKIFNIFVPPMLTLFTVLSYTAYENHLSVIFLTIDPLLKSHIMFCKEYSNCEAPISVITNILSENDRIKFENISKELEALGFTKVKDLAQATFGIVDSIKLWDDSIKLFYGAFENYYQQHLDLQKFAKLEMENGNFIRTQQICEELLQKKPNDLNVIILMAESFFKCGNYEKSISFLKMANNLNPDSFQMLINIAFNYWKLSNYDLARHYFLEAIKKSPSYNDCWIYYAESLIKTNDLKNAEYIYIQILKIYPDSYIIRNKYAKFLLSQNRFKKAEEQFEIALKSAPECEVTLSNLGNLYYSVNQYDKAILNYHKALNINPNLKITLFNLGELYLKITDYPKAIQAFEKVIYFDPENASALRNLAVAYCNQDNMFMSVETYKKCLKLLPDDLEINLKLAMIYFHNLHTYQEAEVYLKKCIELQPRRDDIYKNLYALYRELEKHKNASDICIALGNLYLDTFNIENAINEFATALYLNPENAESHWKLGLALHNMGQYDSALIRYRKAMELRPSLVDVYYCSANIYEKQELYGMALEYYKMTLQLQPDHLNALINMSFLKQKLGQCDDIKAFNQLYEIDDLDVNVLYKEFRNLNDILFHYKKALTYYNTSVGIYVRMGNICIELNMSKQSLNYFYKAIQLDSQCLEAFINIGSIQKDNENFIDAIYAYEATLKLKPDFPEVYCNLVICLQKVCDWSDYDSHMKKLKKIVNKQLNDDQVLSLLPHDSLLLPLSFEVQKKIASNYVKHCLEKLKKSIEEPQQFVYPTSLRGKLRIGFVSNNFSKHPVTNIVAFSFLNYSSEVQFCLYTLSSNDNIPKWMEPTLENISFKNLSQLKVIDAAKTINSDEIHVLVDLCGYTEGSLVEIFSLRPAPIQVSWIGNPNTNNTSAMPFVDYFFTSESDFYSNPPNEYIKKLFLLHSTFLAGNHGQKFSELTRLKAEENTNFQLDQSNFEEYDSILNDETFVEIITQFIQEAPCNKYTRELYNLPYNVVVFCNFSKLYKIDPFTFRTWLNILNNVPKSVLWLLHLNDAADNNLKKFANDLNFDSSRIIFANFIPKCEHLYRIQSADIYLESILYNGHLASLDALIEGIPVITLLGETYASRITASQLTILGVTDTIAQNDQNYIDIAIKLGHDKKLLEEIKNNILNLVKNSNLINLEFCAQEIMKYLMNAQIN</sequence>
<evidence type="ECO:0000256" key="5">
    <source>
        <dbReference type="ARBA" id="ARBA00022679"/>
    </source>
</evidence>
<keyword evidence="7 8" id="KW-0802">TPR repeat</keyword>
<evidence type="ECO:0000259" key="9">
    <source>
        <dbReference type="Pfam" id="PF13844"/>
    </source>
</evidence>
<evidence type="ECO:0000256" key="6">
    <source>
        <dbReference type="ARBA" id="ARBA00022737"/>
    </source>
</evidence>
<keyword evidence="11" id="KW-1185">Reference proteome</keyword>
<dbReference type="InterPro" id="IPR011990">
    <property type="entry name" value="TPR-like_helical_dom_sf"/>
</dbReference>
<dbReference type="Pfam" id="PF13844">
    <property type="entry name" value="Glyco_transf_41"/>
    <property type="match status" value="2"/>
</dbReference>
<organism evidence="10 11">
    <name type="scientific">Aphis glycines</name>
    <name type="common">Soybean aphid</name>
    <dbReference type="NCBI Taxonomy" id="307491"/>
    <lineage>
        <taxon>Eukaryota</taxon>
        <taxon>Metazoa</taxon>
        <taxon>Ecdysozoa</taxon>
        <taxon>Arthropoda</taxon>
        <taxon>Hexapoda</taxon>
        <taxon>Insecta</taxon>
        <taxon>Pterygota</taxon>
        <taxon>Neoptera</taxon>
        <taxon>Paraneoptera</taxon>
        <taxon>Hemiptera</taxon>
        <taxon>Sternorrhyncha</taxon>
        <taxon>Aphidomorpha</taxon>
        <taxon>Aphidoidea</taxon>
        <taxon>Aphididae</taxon>
        <taxon>Aphidini</taxon>
        <taxon>Aphis</taxon>
        <taxon>Aphis</taxon>
    </lineage>
</organism>
<dbReference type="PANTHER" id="PTHR44366:SF1">
    <property type="entry name" value="UDP-N-ACETYLGLUCOSAMINE--PEPTIDE N-ACETYLGLUCOSAMINYLTRANSFERASE 110 KDA SUBUNIT"/>
    <property type="match status" value="1"/>
</dbReference>